<comment type="caution">
    <text evidence="1">The sequence shown here is derived from an EMBL/GenBank/DDBJ whole genome shotgun (WGS) entry which is preliminary data.</text>
</comment>
<proteinExistence type="predicted"/>
<organism evidence="1 2">
    <name type="scientific">Racocetra persica</name>
    <dbReference type="NCBI Taxonomy" id="160502"/>
    <lineage>
        <taxon>Eukaryota</taxon>
        <taxon>Fungi</taxon>
        <taxon>Fungi incertae sedis</taxon>
        <taxon>Mucoromycota</taxon>
        <taxon>Glomeromycotina</taxon>
        <taxon>Glomeromycetes</taxon>
        <taxon>Diversisporales</taxon>
        <taxon>Gigasporaceae</taxon>
        <taxon>Racocetra</taxon>
    </lineage>
</organism>
<dbReference type="EMBL" id="CAJVQC010100096">
    <property type="protein sequence ID" value="CAG8830892.1"/>
    <property type="molecule type" value="Genomic_DNA"/>
</dbReference>
<feature type="non-terminal residue" evidence="1">
    <location>
        <position position="1"/>
    </location>
</feature>
<reference evidence="1" key="1">
    <citation type="submission" date="2021-06" db="EMBL/GenBank/DDBJ databases">
        <authorList>
            <person name="Kallberg Y."/>
            <person name="Tangrot J."/>
            <person name="Rosling A."/>
        </authorList>
    </citation>
    <scope>NUCLEOTIDE SEQUENCE</scope>
    <source>
        <strain evidence="1">MA461A</strain>
    </source>
</reference>
<sequence>ETARVRFNTNSYSYLQDSTEPEMNQQGQNGTSEIKDLGVTPTLQHLSDFSEKCTTIKKLSTEILQKAEKDAAKKPALVGSSSLITDPSIQAAKQQLARSFIQLRGLNRTAMLEKSSDKLTTQEAKLSMDRIHLQLQDLNYMKTFLQREIRRCKSF</sequence>
<protein>
    <submittedName>
        <fullName evidence="1">22866_t:CDS:1</fullName>
    </submittedName>
</protein>
<keyword evidence="2" id="KW-1185">Reference proteome</keyword>
<gene>
    <name evidence="1" type="ORF">RPERSI_LOCUS27950</name>
</gene>
<accession>A0ACA9S7R3</accession>
<feature type="non-terminal residue" evidence="1">
    <location>
        <position position="155"/>
    </location>
</feature>
<evidence type="ECO:0000313" key="1">
    <source>
        <dbReference type="EMBL" id="CAG8830892.1"/>
    </source>
</evidence>
<dbReference type="Proteomes" id="UP000789920">
    <property type="component" value="Unassembled WGS sequence"/>
</dbReference>
<evidence type="ECO:0000313" key="2">
    <source>
        <dbReference type="Proteomes" id="UP000789920"/>
    </source>
</evidence>
<name>A0ACA9S7R3_9GLOM</name>